<evidence type="ECO:0000313" key="4">
    <source>
        <dbReference type="Proteomes" id="UP000654918"/>
    </source>
</evidence>
<reference evidence="3" key="1">
    <citation type="journal article" date="2020" name="Phytopathology">
        <title>Genome Sequence Resources of Colletotrichum truncatum, C. plurivorum, C. musicola, and C. sojae: Four Species Pathogenic to Soybean (Glycine max).</title>
        <authorList>
            <person name="Rogerio F."/>
            <person name="Boufleur T.R."/>
            <person name="Ciampi-Guillardi M."/>
            <person name="Sukno S.A."/>
            <person name="Thon M.R."/>
            <person name="Massola Junior N.S."/>
            <person name="Baroncelli R."/>
        </authorList>
    </citation>
    <scope>NUCLEOTIDE SEQUENCE</scope>
    <source>
        <strain evidence="3">LFN00145</strain>
    </source>
</reference>
<evidence type="ECO:0000256" key="2">
    <source>
        <dbReference type="SAM" id="Phobius"/>
    </source>
</evidence>
<feature type="region of interest" description="Disordered" evidence="1">
    <location>
        <begin position="1"/>
        <end position="49"/>
    </location>
</feature>
<dbReference type="AlphaFoldDB" id="A0A8H6JLG4"/>
<feature type="compositionally biased region" description="Basic and acidic residues" evidence="1">
    <location>
        <begin position="1"/>
        <end position="10"/>
    </location>
</feature>
<keyword evidence="2" id="KW-0812">Transmembrane</keyword>
<name>A0A8H6JLG4_9PEZI</name>
<evidence type="ECO:0000313" key="3">
    <source>
        <dbReference type="EMBL" id="KAF6814896.1"/>
    </source>
</evidence>
<organism evidence="3 4">
    <name type="scientific">Colletotrichum plurivorum</name>
    <dbReference type="NCBI Taxonomy" id="2175906"/>
    <lineage>
        <taxon>Eukaryota</taxon>
        <taxon>Fungi</taxon>
        <taxon>Dikarya</taxon>
        <taxon>Ascomycota</taxon>
        <taxon>Pezizomycotina</taxon>
        <taxon>Sordariomycetes</taxon>
        <taxon>Hypocreomycetidae</taxon>
        <taxon>Glomerellales</taxon>
        <taxon>Glomerellaceae</taxon>
        <taxon>Colletotrichum</taxon>
        <taxon>Colletotrichum orchidearum species complex</taxon>
    </lineage>
</organism>
<sequence length="178" mass="20317">MTVELMEKDSGSSPSQPQSVDPDDSVCPLMDTSSPKSSPSKHTRNKINNDPIRFHEEYMQYLIVTLPLPRSGTENVQSWMQHILTSRRFNNLGASNIYWTGWDLHTLLLGDMMDELHDLGLTRRQSELVTLDITTAVLRWHFWRVSNGHEGSPAMRPTPWIISGVILAVLAFLAWWLC</sequence>
<accession>A0A8H6JLG4</accession>
<comment type="caution">
    <text evidence="3">The sequence shown here is derived from an EMBL/GenBank/DDBJ whole genome shotgun (WGS) entry which is preliminary data.</text>
</comment>
<proteinExistence type="predicted"/>
<gene>
    <name evidence="3" type="ORF">CPLU01_14287</name>
</gene>
<keyword evidence="4" id="KW-1185">Reference proteome</keyword>
<protein>
    <submittedName>
        <fullName evidence="3">Uncharacterized protein</fullName>
    </submittedName>
</protein>
<dbReference type="Proteomes" id="UP000654918">
    <property type="component" value="Unassembled WGS sequence"/>
</dbReference>
<evidence type="ECO:0000256" key="1">
    <source>
        <dbReference type="SAM" id="MobiDB-lite"/>
    </source>
</evidence>
<keyword evidence="2" id="KW-1133">Transmembrane helix</keyword>
<feature type="compositionally biased region" description="Low complexity" evidence="1">
    <location>
        <begin position="11"/>
        <end position="20"/>
    </location>
</feature>
<dbReference type="EMBL" id="WIGO01000370">
    <property type="protein sequence ID" value="KAF6814896.1"/>
    <property type="molecule type" value="Genomic_DNA"/>
</dbReference>
<feature type="transmembrane region" description="Helical" evidence="2">
    <location>
        <begin position="160"/>
        <end position="177"/>
    </location>
</feature>
<keyword evidence="2" id="KW-0472">Membrane</keyword>